<dbReference type="PANTHER" id="PTHR43677">
    <property type="entry name" value="SHORT-CHAIN DEHYDROGENASE/REDUCTASE"/>
    <property type="match status" value="1"/>
</dbReference>
<dbReference type="Gene3D" id="3.90.180.10">
    <property type="entry name" value="Medium-chain alcohol dehydrogenases, catalytic domain"/>
    <property type="match status" value="1"/>
</dbReference>
<proteinExistence type="predicted"/>
<name>A0AAU8DTP8_9ACTN</name>
<dbReference type="SUPFAM" id="SSF50129">
    <property type="entry name" value="GroES-like"/>
    <property type="match status" value="1"/>
</dbReference>
<feature type="domain" description="Enoyl reductase (ER)" evidence="1">
    <location>
        <begin position="11"/>
        <end position="325"/>
    </location>
</feature>
<dbReference type="GO" id="GO:0016491">
    <property type="term" value="F:oxidoreductase activity"/>
    <property type="evidence" value="ECO:0007669"/>
    <property type="project" value="InterPro"/>
</dbReference>
<reference evidence="2" key="1">
    <citation type="submission" date="2024-05" db="EMBL/GenBank/DDBJ databases">
        <authorList>
            <person name="Cai S.Y."/>
            <person name="Jin L.M."/>
            <person name="Li H.R."/>
        </authorList>
    </citation>
    <scope>NUCLEOTIDE SEQUENCE</scope>
    <source>
        <strain evidence="2">A5-74</strain>
    </source>
</reference>
<organism evidence="2">
    <name type="scientific">Nakamurella sp. A5-74</name>
    <dbReference type="NCBI Taxonomy" id="3158264"/>
    <lineage>
        <taxon>Bacteria</taxon>
        <taxon>Bacillati</taxon>
        <taxon>Actinomycetota</taxon>
        <taxon>Actinomycetes</taxon>
        <taxon>Nakamurellales</taxon>
        <taxon>Nakamurellaceae</taxon>
        <taxon>Nakamurella</taxon>
    </lineage>
</organism>
<dbReference type="SUPFAM" id="SSF51735">
    <property type="entry name" value="NAD(P)-binding Rossmann-fold domains"/>
    <property type="match status" value="1"/>
</dbReference>
<dbReference type="InterPro" id="IPR020843">
    <property type="entry name" value="ER"/>
</dbReference>
<dbReference type="InterPro" id="IPR036291">
    <property type="entry name" value="NAD(P)-bd_dom_sf"/>
</dbReference>
<accession>A0AAU8DTP8</accession>
<dbReference type="PANTHER" id="PTHR43677:SF4">
    <property type="entry name" value="QUINONE OXIDOREDUCTASE-LIKE PROTEIN 2"/>
    <property type="match status" value="1"/>
</dbReference>
<dbReference type="InterPro" id="IPR011032">
    <property type="entry name" value="GroES-like_sf"/>
</dbReference>
<dbReference type="RefSeq" id="WP_353651313.1">
    <property type="nucleotide sequence ID" value="NZ_CP159218.1"/>
</dbReference>
<evidence type="ECO:0000313" key="2">
    <source>
        <dbReference type="EMBL" id="XCG65708.1"/>
    </source>
</evidence>
<protein>
    <submittedName>
        <fullName evidence="2">Zinc-binding dehydrogenase</fullName>
    </submittedName>
</protein>
<dbReference type="Pfam" id="PF00107">
    <property type="entry name" value="ADH_zinc_N"/>
    <property type="match status" value="1"/>
</dbReference>
<dbReference type="AlphaFoldDB" id="A0AAU8DTP8"/>
<dbReference type="Pfam" id="PF08240">
    <property type="entry name" value="ADH_N"/>
    <property type="match status" value="1"/>
</dbReference>
<dbReference type="EMBL" id="CP159218">
    <property type="protein sequence ID" value="XCG65708.1"/>
    <property type="molecule type" value="Genomic_DNA"/>
</dbReference>
<dbReference type="SMART" id="SM00829">
    <property type="entry name" value="PKS_ER"/>
    <property type="match status" value="1"/>
</dbReference>
<dbReference type="InterPro" id="IPR051397">
    <property type="entry name" value="Zn-ADH-like_protein"/>
</dbReference>
<evidence type="ECO:0000259" key="1">
    <source>
        <dbReference type="SMART" id="SM00829"/>
    </source>
</evidence>
<dbReference type="InterPro" id="IPR013149">
    <property type="entry name" value="ADH-like_C"/>
</dbReference>
<dbReference type="InterPro" id="IPR013154">
    <property type="entry name" value="ADH-like_N"/>
</dbReference>
<dbReference type="Gene3D" id="3.40.50.720">
    <property type="entry name" value="NAD(P)-binding Rossmann-like Domain"/>
    <property type="match status" value="1"/>
</dbReference>
<sequence length="327" mass="33147">MQALVFRHPAADTSATEVARIGTPRPAAGEVTIEVEYAGINFKDVMSRRGDPGYVADWPFVPGIEVAGRVREVGPGVTDVEVGQPVLALTNAGGLAQVATAKAALTVGVPAGVEHAVAAAVPGALTTAELLLHHFARIRSGDVVLAHSAGGSVGRAIAQLATLTPGVRLIGVVGADSRRSVALQAGYEAAITRGAGLATVVLAHTGGRGVDVVFDPQGTAWLEQDLESLAPGGKVFVFGNAGGDSFTELPPLGQLFARNCAIGGFSLAGLAHHHPRVVAEAMASVLTHLETGCINLQVTVLAGLENAAAAQQALADGSAITKQVVKL</sequence>
<gene>
    <name evidence="2" type="ORF">ABLG96_10745</name>
</gene>